<dbReference type="GO" id="GO:0006629">
    <property type="term" value="P:lipid metabolic process"/>
    <property type="evidence" value="ECO:0007669"/>
    <property type="project" value="InterPro"/>
</dbReference>
<dbReference type="PANTHER" id="PTHR45856">
    <property type="entry name" value="ALPHA/BETA-HYDROLASES SUPERFAMILY PROTEIN"/>
    <property type="match status" value="1"/>
</dbReference>
<accession>A0A450V9T3</accession>
<dbReference type="Pfam" id="PF01764">
    <property type="entry name" value="Lipase_3"/>
    <property type="match status" value="1"/>
</dbReference>
<dbReference type="InterPro" id="IPR002921">
    <property type="entry name" value="Fungal_lipase-type"/>
</dbReference>
<sequence>MNYFEPEGLLKKAPPTRRAAYSDRTAWLMAEMAGLAYIRFESQQLNLLEVALKLENMNAGEIQQYLAKEVLPAADRTDGKEAIKKPLITSGFDLVKTFSNGGTQAFLAKRETDKLAVLAFRGTEATQLADIKADLNALITNKNGSRIHTGFLNAFKYIQDSIESELEEFGDEYALYITGHSLGGALAIIATKSLNRDNLAACYTYGSPRVGSSEFGDAIKTPIYRIVNTADIVPRMPPGLVIELLVDLLRFIKFIFPFSEIVASWLDNKVSGYRHHGDMRYLTHCKAPDCSDVRLIANISFLARCRRLFKNRISLDKNVTHHGINKYREKLAAYAQKRAG</sequence>
<dbReference type="Gene3D" id="3.40.50.1820">
    <property type="entry name" value="alpha/beta hydrolase"/>
    <property type="match status" value="1"/>
</dbReference>
<dbReference type="EMBL" id="CAADFG010000231">
    <property type="protein sequence ID" value="VFK01548.1"/>
    <property type="molecule type" value="Genomic_DNA"/>
</dbReference>
<dbReference type="PANTHER" id="PTHR45856:SF11">
    <property type="entry name" value="FUNGAL LIPASE-LIKE DOMAIN-CONTAINING PROTEIN"/>
    <property type="match status" value="1"/>
</dbReference>
<dbReference type="InterPro" id="IPR029058">
    <property type="entry name" value="AB_hydrolase_fold"/>
</dbReference>
<evidence type="ECO:0000313" key="4">
    <source>
        <dbReference type="EMBL" id="VFK02420.1"/>
    </source>
</evidence>
<dbReference type="InterPro" id="IPR051218">
    <property type="entry name" value="Sec_MonoDiacylglyc_Lipase"/>
</dbReference>
<feature type="domain" description="Fungal lipase-type" evidence="1">
    <location>
        <begin position="117"/>
        <end position="238"/>
    </location>
</feature>
<evidence type="ECO:0000313" key="2">
    <source>
        <dbReference type="EMBL" id="VFJ96477.1"/>
    </source>
</evidence>
<protein>
    <submittedName>
        <fullName evidence="3">Lipase (Class 3)</fullName>
    </submittedName>
</protein>
<dbReference type="AlphaFoldDB" id="A0A450V9T3"/>
<proteinExistence type="predicted"/>
<name>A0A450V9T3_9GAMM</name>
<evidence type="ECO:0000259" key="1">
    <source>
        <dbReference type="Pfam" id="PF01764"/>
    </source>
</evidence>
<gene>
    <name evidence="3" type="ORF">BECKH772A_GA0070896_102315</name>
    <name evidence="2" type="ORF">BECKH772B_GA0070898_1009210</name>
    <name evidence="4" type="ORF">BECKH772C_GA0070978_1009010</name>
</gene>
<dbReference type="CDD" id="cd00519">
    <property type="entry name" value="Lipase_3"/>
    <property type="match status" value="1"/>
</dbReference>
<evidence type="ECO:0000313" key="3">
    <source>
        <dbReference type="EMBL" id="VFK01548.1"/>
    </source>
</evidence>
<dbReference type="EMBL" id="CAADFJ010000090">
    <property type="protein sequence ID" value="VFK02420.1"/>
    <property type="molecule type" value="Genomic_DNA"/>
</dbReference>
<dbReference type="EMBL" id="CAADFI010000092">
    <property type="protein sequence ID" value="VFJ96477.1"/>
    <property type="molecule type" value="Genomic_DNA"/>
</dbReference>
<reference evidence="3" key="1">
    <citation type="submission" date="2019-02" db="EMBL/GenBank/DDBJ databases">
        <authorList>
            <person name="Gruber-Vodicka R. H."/>
            <person name="Seah K. B. B."/>
        </authorList>
    </citation>
    <scope>NUCLEOTIDE SEQUENCE</scope>
    <source>
        <strain evidence="4">BECK_SA2B12</strain>
        <strain evidence="3">BECK_SA2B15</strain>
        <strain evidence="2">BECK_SA2B20</strain>
    </source>
</reference>
<dbReference type="SUPFAM" id="SSF53474">
    <property type="entry name" value="alpha/beta-Hydrolases"/>
    <property type="match status" value="1"/>
</dbReference>
<organism evidence="3">
    <name type="scientific">Candidatus Kentrum eta</name>
    <dbReference type="NCBI Taxonomy" id="2126337"/>
    <lineage>
        <taxon>Bacteria</taxon>
        <taxon>Pseudomonadati</taxon>
        <taxon>Pseudomonadota</taxon>
        <taxon>Gammaproteobacteria</taxon>
        <taxon>Candidatus Kentrum</taxon>
    </lineage>
</organism>